<keyword evidence="1" id="KW-0694">RNA-binding</keyword>
<dbReference type="Gene3D" id="3.30.70.330">
    <property type="match status" value="4"/>
</dbReference>
<dbReference type="PANTHER" id="PTHR15592">
    <property type="entry name" value="MATRIN 3/NUCLEAR PROTEIN 220-RELATED"/>
    <property type="match status" value="1"/>
</dbReference>
<keyword evidence="5" id="KW-1185">Reference proteome</keyword>
<dbReference type="OrthoDB" id="296632at2759"/>
<organism evidence="5">
    <name type="scientific">Naegleria gruberi</name>
    <name type="common">Amoeba</name>
    <dbReference type="NCBI Taxonomy" id="5762"/>
    <lineage>
        <taxon>Eukaryota</taxon>
        <taxon>Discoba</taxon>
        <taxon>Heterolobosea</taxon>
        <taxon>Tetramitia</taxon>
        <taxon>Eutetramitia</taxon>
        <taxon>Vahlkampfiidae</taxon>
        <taxon>Naegleria</taxon>
    </lineage>
</organism>
<feature type="domain" description="RRM" evidence="3">
    <location>
        <begin position="21"/>
        <end position="91"/>
    </location>
</feature>
<dbReference type="EMBL" id="GG738858">
    <property type="protein sequence ID" value="EFC46431.1"/>
    <property type="molecule type" value="Genomic_DNA"/>
</dbReference>
<feature type="region of interest" description="Disordered" evidence="2">
    <location>
        <begin position="213"/>
        <end position="254"/>
    </location>
</feature>
<dbReference type="GO" id="GO:0003723">
    <property type="term" value="F:RNA binding"/>
    <property type="evidence" value="ECO:0007669"/>
    <property type="project" value="UniProtKB-UniRule"/>
</dbReference>
<dbReference type="CDD" id="cd12422">
    <property type="entry name" value="RRM2_PTBP1_hnRNPL_like"/>
    <property type="match status" value="1"/>
</dbReference>
<dbReference type="InterPro" id="IPR000504">
    <property type="entry name" value="RRM_dom"/>
</dbReference>
<accession>D2V9B8</accession>
<dbReference type="InterPro" id="IPR034797">
    <property type="entry name" value="PTBPH3_RRM3"/>
</dbReference>
<dbReference type="GeneID" id="8851207"/>
<dbReference type="Pfam" id="PF13893">
    <property type="entry name" value="RRM_5"/>
    <property type="match status" value="2"/>
</dbReference>
<dbReference type="RefSeq" id="XP_002679175.1">
    <property type="nucleotide sequence ID" value="XM_002679129.1"/>
</dbReference>
<evidence type="ECO:0000313" key="5">
    <source>
        <dbReference type="Proteomes" id="UP000006671"/>
    </source>
</evidence>
<feature type="domain" description="RRM" evidence="3">
    <location>
        <begin position="265"/>
        <end position="339"/>
    </location>
</feature>
<dbReference type="eggNOG" id="KOG1190">
    <property type="taxonomic scope" value="Eukaryota"/>
</dbReference>
<dbReference type="CDD" id="cd12698">
    <property type="entry name" value="RRM3_PTBPH3"/>
    <property type="match status" value="1"/>
</dbReference>
<dbReference type="SMART" id="SM00360">
    <property type="entry name" value="RRM"/>
    <property type="match status" value="3"/>
</dbReference>
<dbReference type="Pfam" id="PF00076">
    <property type="entry name" value="RRM_1"/>
    <property type="match status" value="2"/>
</dbReference>
<feature type="compositionally biased region" description="Low complexity" evidence="2">
    <location>
        <begin position="367"/>
        <end position="381"/>
    </location>
</feature>
<dbReference type="Proteomes" id="UP000006671">
    <property type="component" value="Unassembled WGS sequence"/>
</dbReference>
<dbReference type="InterPro" id="IPR035979">
    <property type="entry name" value="RBD_domain_sf"/>
</dbReference>
<dbReference type="CDD" id="cd12421">
    <property type="entry name" value="RRM1_PTBP1_hnRNPL_like"/>
    <property type="match status" value="1"/>
</dbReference>
<feature type="region of interest" description="Disordered" evidence="2">
    <location>
        <begin position="359"/>
        <end position="383"/>
    </location>
</feature>
<reference evidence="4 5" key="1">
    <citation type="journal article" date="2010" name="Cell">
        <title>The genome of Naegleria gruberi illuminates early eukaryotic versatility.</title>
        <authorList>
            <person name="Fritz-Laylin L.K."/>
            <person name="Prochnik S.E."/>
            <person name="Ginger M.L."/>
            <person name="Dacks J.B."/>
            <person name="Carpenter M.L."/>
            <person name="Field M.C."/>
            <person name="Kuo A."/>
            <person name="Paredez A."/>
            <person name="Chapman J."/>
            <person name="Pham J."/>
            <person name="Shu S."/>
            <person name="Neupane R."/>
            <person name="Cipriano M."/>
            <person name="Mancuso J."/>
            <person name="Tu H."/>
            <person name="Salamov A."/>
            <person name="Lindquist E."/>
            <person name="Shapiro H."/>
            <person name="Lucas S."/>
            <person name="Grigoriev I.V."/>
            <person name="Cande W.Z."/>
            <person name="Fulton C."/>
            <person name="Rokhsar D.S."/>
            <person name="Dawson S.C."/>
        </authorList>
    </citation>
    <scope>NUCLEOTIDE SEQUENCE [LARGE SCALE GENOMIC DNA]</scope>
    <source>
        <strain evidence="4 5">NEG-M</strain>
    </source>
</reference>
<evidence type="ECO:0000256" key="1">
    <source>
        <dbReference type="PROSITE-ProRule" id="PRU00176"/>
    </source>
</evidence>
<dbReference type="InParanoid" id="D2V9B8"/>
<dbReference type="AlphaFoldDB" id="D2V9B8"/>
<dbReference type="OMA" id="VIFQKSG"/>
<evidence type="ECO:0000313" key="4">
    <source>
        <dbReference type="EMBL" id="EFC46431.1"/>
    </source>
</evidence>
<dbReference type="STRING" id="5762.D2V9B8"/>
<dbReference type="VEuPathDB" id="AmoebaDB:NAEGRDRAFT_32253"/>
<sequence length="482" mass="53499">MITSPLNFVAINQNQGTTPSKVIHFRRIPIDTTQNDLMNMCQPFGTVTNILLLKNGQGLVQFAEVDGAISLIESFNNNPDSPSFVIRDTKVYPNYSSHTELSKGLISKSDNGLANNGKQQDPNHILLVTISKSKSTDVNIDSLHEIFSLKGSCSIEKIVMFNKTAGLQALIQYKNVNDALEARKKLQGETPFSTSENLLIQFSNLKDLTVHQNSDKARDYTKPPQQPQSSVSSPTTTNTTNSTNTVAVSSTLPSTNNAPTTVMKRILLVSNFNDKKMNCDLLFNLFSCYGYIHRIKIFKTKPDHALVQMASHKQALNAISSLKGVQIFGKTLSVNFSKHTFINTNKSDNNMKDFTKTNLNRFPRGASTSQTSPSSNNSLTNGKQHNKLYMCQPTHTLHISNVPFEKDEKGKEILTNIFSQFGEIEGLRVFRHNDKPMALIKFKTITSAAEALATLHNETISGKHMKVAFSLNSVIPQNNNKK</sequence>
<evidence type="ECO:0000256" key="2">
    <source>
        <dbReference type="SAM" id="MobiDB-lite"/>
    </source>
</evidence>
<protein>
    <submittedName>
        <fullName evidence="4">Predicted protein</fullName>
    </submittedName>
</protein>
<dbReference type="InterPro" id="IPR012677">
    <property type="entry name" value="Nucleotide-bd_a/b_plait_sf"/>
</dbReference>
<feature type="domain" description="RRM" evidence="3">
    <location>
        <begin position="395"/>
        <end position="472"/>
    </location>
</feature>
<gene>
    <name evidence="4" type="ORF">NAEGRDRAFT_32253</name>
</gene>
<dbReference type="KEGG" id="ngr:NAEGRDRAFT_32253"/>
<evidence type="ECO:0000259" key="3">
    <source>
        <dbReference type="PROSITE" id="PS50102"/>
    </source>
</evidence>
<proteinExistence type="predicted"/>
<dbReference type="PROSITE" id="PS50102">
    <property type="entry name" value="RRM"/>
    <property type="match status" value="3"/>
</dbReference>
<feature type="compositionally biased region" description="Low complexity" evidence="2">
    <location>
        <begin position="227"/>
        <end position="251"/>
    </location>
</feature>
<dbReference type="CDD" id="cd00590">
    <property type="entry name" value="RRM_SF"/>
    <property type="match status" value="1"/>
</dbReference>
<dbReference type="SUPFAM" id="SSF54928">
    <property type="entry name" value="RNA-binding domain, RBD"/>
    <property type="match status" value="3"/>
</dbReference>
<name>D2V9B8_NAEGR</name>